<sequence>MRKIRGFKLGKRVVKFCGWFFRRSRNPSGYHRLGQSTGKTKTISRLCNWGQRLKTKAKRICSLNPGPACFSGYLPVGEEMPAATVPKGHLAVYVGQKDGDFQRVLVPVIYFNHPLFGELLRESEEEYGFQHPGGITIPCRISEFESVQTRIAACQGCRKMTRRRHYSAGCHY</sequence>
<comment type="similarity">
    <text evidence="1">Belongs to the ARG7 family.</text>
</comment>
<dbReference type="PANTHER" id="PTHR31374">
    <property type="entry name" value="AUXIN-INDUCED PROTEIN-LIKE-RELATED"/>
    <property type="match status" value="1"/>
</dbReference>
<reference evidence="2 3" key="1">
    <citation type="journal article" date="2018" name="PLoS Genet.">
        <title>Population sequencing reveals clonal diversity and ancestral inbreeding in the grapevine cultivar Chardonnay.</title>
        <authorList>
            <person name="Roach M.J."/>
            <person name="Johnson D.L."/>
            <person name="Bohlmann J."/>
            <person name="van Vuuren H.J."/>
            <person name="Jones S.J."/>
            <person name="Pretorius I.S."/>
            <person name="Schmidt S.A."/>
            <person name="Borneman A.R."/>
        </authorList>
    </citation>
    <scope>NUCLEOTIDE SEQUENCE [LARGE SCALE GENOMIC DNA]</scope>
    <source>
        <strain evidence="3">cv. Chardonnay</strain>
        <tissue evidence="2">Leaf</tissue>
    </source>
</reference>
<evidence type="ECO:0000313" key="3">
    <source>
        <dbReference type="Proteomes" id="UP000288805"/>
    </source>
</evidence>
<protein>
    <submittedName>
        <fullName evidence="2">Auxin-responsive protein SAUR36</fullName>
    </submittedName>
</protein>
<proteinExistence type="inferred from homology"/>
<dbReference type="Proteomes" id="UP000288805">
    <property type="component" value="Unassembled WGS sequence"/>
</dbReference>
<dbReference type="PANTHER" id="PTHR31374:SF304">
    <property type="entry name" value="OS04G0537100 PROTEIN"/>
    <property type="match status" value="1"/>
</dbReference>
<evidence type="ECO:0000256" key="1">
    <source>
        <dbReference type="ARBA" id="ARBA00006974"/>
    </source>
</evidence>
<evidence type="ECO:0000313" key="2">
    <source>
        <dbReference type="EMBL" id="RVX01000.1"/>
    </source>
</evidence>
<name>A0A438IW80_VITVI</name>
<dbReference type="InterPro" id="IPR003676">
    <property type="entry name" value="SAUR_fam"/>
</dbReference>
<dbReference type="AlphaFoldDB" id="A0A438IW80"/>
<gene>
    <name evidence="2" type="primary">SAUR36_0</name>
    <name evidence="2" type="ORF">CK203_022912</name>
</gene>
<accession>A0A438IW80</accession>
<organism evidence="2 3">
    <name type="scientific">Vitis vinifera</name>
    <name type="common">Grape</name>
    <dbReference type="NCBI Taxonomy" id="29760"/>
    <lineage>
        <taxon>Eukaryota</taxon>
        <taxon>Viridiplantae</taxon>
        <taxon>Streptophyta</taxon>
        <taxon>Embryophyta</taxon>
        <taxon>Tracheophyta</taxon>
        <taxon>Spermatophyta</taxon>
        <taxon>Magnoliopsida</taxon>
        <taxon>eudicotyledons</taxon>
        <taxon>Gunneridae</taxon>
        <taxon>Pentapetalae</taxon>
        <taxon>rosids</taxon>
        <taxon>Vitales</taxon>
        <taxon>Vitaceae</taxon>
        <taxon>Viteae</taxon>
        <taxon>Vitis</taxon>
    </lineage>
</organism>
<comment type="caution">
    <text evidence="2">The sequence shown here is derived from an EMBL/GenBank/DDBJ whole genome shotgun (WGS) entry which is preliminary data.</text>
</comment>
<dbReference type="Pfam" id="PF02519">
    <property type="entry name" value="Auxin_inducible"/>
    <property type="match status" value="1"/>
</dbReference>
<dbReference type="EMBL" id="QGNW01000078">
    <property type="protein sequence ID" value="RVX01000.1"/>
    <property type="molecule type" value="Genomic_DNA"/>
</dbReference>
<dbReference type="GO" id="GO:0009733">
    <property type="term" value="P:response to auxin"/>
    <property type="evidence" value="ECO:0007669"/>
    <property type="project" value="InterPro"/>
</dbReference>